<dbReference type="SUPFAM" id="SSF50494">
    <property type="entry name" value="Trypsin-like serine proteases"/>
    <property type="match status" value="1"/>
</dbReference>
<dbReference type="InterPro" id="IPR051201">
    <property type="entry name" value="Chloro_Bact_Ser_Proteases"/>
</dbReference>
<dbReference type="InterPro" id="IPR043504">
    <property type="entry name" value="Peptidase_S1_PA_chymotrypsin"/>
</dbReference>
<dbReference type="SMART" id="SM00228">
    <property type="entry name" value="PDZ"/>
    <property type="match status" value="1"/>
</dbReference>
<name>A0ABW5XGQ6_9MICO</name>
<dbReference type="RefSeq" id="WP_377466847.1">
    <property type="nucleotide sequence ID" value="NZ_JBHUOP010000004.1"/>
</dbReference>
<dbReference type="Proteomes" id="UP001597391">
    <property type="component" value="Unassembled WGS sequence"/>
</dbReference>
<dbReference type="InterPro" id="IPR001478">
    <property type="entry name" value="PDZ"/>
</dbReference>
<evidence type="ECO:0000256" key="5">
    <source>
        <dbReference type="SAM" id="Phobius"/>
    </source>
</evidence>
<keyword evidence="5" id="KW-1133">Transmembrane helix</keyword>
<keyword evidence="2" id="KW-0645">Protease</keyword>
<keyword evidence="5" id="KW-0812">Transmembrane</keyword>
<keyword evidence="8" id="KW-1185">Reference proteome</keyword>
<proteinExistence type="inferred from homology"/>
<keyword evidence="5" id="KW-0472">Membrane</keyword>
<dbReference type="Pfam" id="PF13365">
    <property type="entry name" value="Trypsin_2"/>
    <property type="match status" value="1"/>
</dbReference>
<keyword evidence="3" id="KW-0378">Hydrolase</keyword>
<dbReference type="PROSITE" id="PS50106">
    <property type="entry name" value="PDZ"/>
    <property type="match status" value="1"/>
</dbReference>
<evidence type="ECO:0000256" key="2">
    <source>
        <dbReference type="ARBA" id="ARBA00022670"/>
    </source>
</evidence>
<feature type="domain" description="PDZ" evidence="6">
    <location>
        <begin position="423"/>
        <end position="500"/>
    </location>
</feature>
<protein>
    <submittedName>
        <fullName evidence="7">Trypsin-like peptidase domain-containing protein</fullName>
    </submittedName>
</protein>
<gene>
    <name evidence="7" type="ORF">ACFSYH_10095</name>
</gene>
<organism evidence="7 8">
    <name type="scientific">Populibacterium corticicola</name>
    <dbReference type="NCBI Taxonomy" id="1812826"/>
    <lineage>
        <taxon>Bacteria</taxon>
        <taxon>Bacillati</taxon>
        <taxon>Actinomycetota</taxon>
        <taxon>Actinomycetes</taxon>
        <taxon>Micrococcales</taxon>
        <taxon>Jonesiaceae</taxon>
        <taxon>Populibacterium</taxon>
    </lineage>
</organism>
<dbReference type="PRINTS" id="PR00834">
    <property type="entry name" value="PROTEASES2C"/>
</dbReference>
<evidence type="ECO:0000313" key="8">
    <source>
        <dbReference type="Proteomes" id="UP001597391"/>
    </source>
</evidence>
<accession>A0ABW5XGQ6</accession>
<dbReference type="SUPFAM" id="SSF50156">
    <property type="entry name" value="PDZ domain-like"/>
    <property type="match status" value="1"/>
</dbReference>
<evidence type="ECO:0000313" key="7">
    <source>
        <dbReference type="EMBL" id="MFD2840919.1"/>
    </source>
</evidence>
<comment type="caution">
    <text evidence="7">The sequence shown here is derived from an EMBL/GenBank/DDBJ whole genome shotgun (WGS) entry which is preliminary data.</text>
</comment>
<comment type="similarity">
    <text evidence="1">Belongs to the peptidase S1C family.</text>
</comment>
<evidence type="ECO:0000256" key="1">
    <source>
        <dbReference type="ARBA" id="ARBA00010541"/>
    </source>
</evidence>
<reference evidence="8" key="1">
    <citation type="journal article" date="2019" name="Int. J. Syst. Evol. Microbiol.">
        <title>The Global Catalogue of Microorganisms (GCM) 10K type strain sequencing project: providing services to taxonomists for standard genome sequencing and annotation.</title>
        <authorList>
            <consortium name="The Broad Institute Genomics Platform"/>
            <consortium name="The Broad Institute Genome Sequencing Center for Infectious Disease"/>
            <person name="Wu L."/>
            <person name="Ma J."/>
        </authorList>
    </citation>
    <scope>NUCLEOTIDE SEQUENCE [LARGE SCALE GENOMIC DNA]</scope>
    <source>
        <strain evidence="8">KCTC 33576</strain>
    </source>
</reference>
<dbReference type="Gene3D" id="2.40.10.10">
    <property type="entry name" value="Trypsin-like serine proteases"/>
    <property type="match status" value="2"/>
</dbReference>
<dbReference type="InterPro" id="IPR009003">
    <property type="entry name" value="Peptidase_S1_PA"/>
</dbReference>
<dbReference type="InterPro" id="IPR036034">
    <property type="entry name" value="PDZ_sf"/>
</dbReference>
<feature type="compositionally biased region" description="Polar residues" evidence="4">
    <location>
        <begin position="1"/>
        <end position="12"/>
    </location>
</feature>
<feature type="compositionally biased region" description="Basic and acidic residues" evidence="4">
    <location>
        <begin position="14"/>
        <end position="23"/>
    </location>
</feature>
<evidence type="ECO:0000256" key="4">
    <source>
        <dbReference type="SAM" id="MobiDB-lite"/>
    </source>
</evidence>
<dbReference type="EMBL" id="JBHUOP010000004">
    <property type="protein sequence ID" value="MFD2840919.1"/>
    <property type="molecule type" value="Genomic_DNA"/>
</dbReference>
<dbReference type="InterPro" id="IPR001940">
    <property type="entry name" value="Peptidase_S1C"/>
</dbReference>
<feature type="transmembrane region" description="Helical" evidence="5">
    <location>
        <begin position="148"/>
        <end position="171"/>
    </location>
</feature>
<evidence type="ECO:0000259" key="6">
    <source>
        <dbReference type="PROSITE" id="PS50106"/>
    </source>
</evidence>
<dbReference type="Pfam" id="PF13180">
    <property type="entry name" value="PDZ_2"/>
    <property type="match status" value="1"/>
</dbReference>
<evidence type="ECO:0000256" key="3">
    <source>
        <dbReference type="ARBA" id="ARBA00022801"/>
    </source>
</evidence>
<feature type="region of interest" description="Disordered" evidence="4">
    <location>
        <begin position="1"/>
        <end position="122"/>
    </location>
</feature>
<dbReference type="Gene3D" id="2.30.42.10">
    <property type="match status" value="1"/>
</dbReference>
<dbReference type="PANTHER" id="PTHR43343:SF3">
    <property type="entry name" value="PROTEASE DO-LIKE 8, CHLOROPLASTIC"/>
    <property type="match status" value="1"/>
</dbReference>
<sequence length="516" mass="51726">MSNQPTSDNTPVPDTERLPDTEHGQPTQQPTVESVPAAAKPEVSSGLNVPQPPVPAPYSGGPVLRQPQAVNPFAPPSVTPGYSRHQPPAPQYPPHSGGNPGNGGVPSHGIPQGHAPNGGALHAANAYGGSNYQAGQRVGNQPRARARVGMGTVAGLLVVAVIAGAIAGNIAGRSAATNQNAANGGGATINQVAPGAQPEARQLADGSVADIAAKVLPSVVFIEVIEGDGYATGSGFVISEDGYILTNQHVIQGGSAQDSIVVTFSDGQEETATVVGSTIDYDIAVIKVDRTGLEPLTLGDSDSAVVGDPVIAIGAPLGLEGTVTTGIVSALNRPVSAGDLNNTSYINAIQTDAAINPGNSGGPLVNTAGEVIGINSAIAQTPTQIMGNTTGNIGLGFAISSNQAARTSQEIINTGQATVPVIGVLLDSRNQGEGVTVVSESVQGEEPVTPGGPADQAGIVAGDVILAIDGRPVAQSDELIVAIRAKAPGEEVVLTLRDGQDGEREVTVVLGSRVGE</sequence>
<dbReference type="PANTHER" id="PTHR43343">
    <property type="entry name" value="PEPTIDASE S12"/>
    <property type="match status" value="1"/>
</dbReference>